<name>A0A8H8CFV8_PSICU</name>
<sequence>MEQGALEARSQNRSIVEASEYVQPAPRGKGVYFLSTSTIAEEDSPVILPWRVDSNLSNGKRRTSTNECEAALIPCDDPLWHVDKDCNETQEHSSQDISSFAKSIYDDSSLCGLSFMLDSEGESYEIDDNSYEILPAGLPEVSLNDDSPSHWAEPVGSIWKNEVATAMNAFRSCRVDHDDIVTFRDRDEIEVAQSFVGGSKETDRLEEIKNWRNDFIATDEINTSSSAADSITFCFRFP</sequence>
<accession>A0A8H8CFV8</accession>
<gene>
    <name evidence="1" type="ORF">JR316_011240</name>
</gene>
<dbReference type="OrthoDB" id="10512418at2759"/>
<proteinExistence type="predicted"/>
<organism evidence="1">
    <name type="scientific">Psilocybe cubensis</name>
    <name type="common">Psychedelic mushroom</name>
    <name type="synonym">Stropharia cubensis</name>
    <dbReference type="NCBI Taxonomy" id="181762"/>
    <lineage>
        <taxon>Eukaryota</taxon>
        <taxon>Fungi</taxon>
        <taxon>Dikarya</taxon>
        <taxon>Basidiomycota</taxon>
        <taxon>Agaricomycotina</taxon>
        <taxon>Agaricomycetes</taxon>
        <taxon>Agaricomycetidae</taxon>
        <taxon>Agaricales</taxon>
        <taxon>Agaricineae</taxon>
        <taxon>Strophariaceae</taxon>
        <taxon>Psilocybe</taxon>
    </lineage>
</organism>
<evidence type="ECO:0000313" key="1">
    <source>
        <dbReference type="EMBL" id="KAG5164043.1"/>
    </source>
</evidence>
<comment type="caution">
    <text evidence="1">The sequence shown here is derived from an EMBL/GenBank/DDBJ whole genome shotgun (WGS) entry which is preliminary data.</text>
</comment>
<dbReference type="AlphaFoldDB" id="A0A8H8CFV8"/>
<protein>
    <submittedName>
        <fullName evidence="1">Uncharacterized protein</fullName>
    </submittedName>
</protein>
<dbReference type="EMBL" id="JAFIQS010000013">
    <property type="protein sequence ID" value="KAG5164043.1"/>
    <property type="molecule type" value="Genomic_DNA"/>
</dbReference>
<reference evidence="1" key="1">
    <citation type="submission" date="2021-02" db="EMBL/GenBank/DDBJ databases">
        <title>Psilocybe cubensis genome.</title>
        <authorList>
            <person name="Mckernan K.J."/>
            <person name="Crawford S."/>
            <person name="Trippe A."/>
            <person name="Kane L.T."/>
            <person name="Mclaughlin S."/>
        </authorList>
    </citation>
    <scope>NUCLEOTIDE SEQUENCE [LARGE SCALE GENOMIC DNA]</scope>
    <source>
        <strain evidence="1">MGC-MH-2018</strain>
    </source>
</reference>